<accession>A0ABY9TS90</accession>
<dbReference type="RefSeq" id="WP_348389749.1">
    <property type="nucleotide sequence ID" value="NZ_CP134145.1"/>
</dbReference>
<name>A0ABY9TS90_9GAMM</name>
<dbReference type="InterPro" id="IPR038139">
    <property type="entry name" value="NlpE_C_sf"/>
</dbReference>
<reference evidence="2" key="1">
    <citation type="submission" date="2023-09" db="EMBL/GenBank/DDBJ databases">
        <authorList>
            <person name="Li S."/>
            <person name="Li X."/>
            <person name="Zhang C."/>
            <person name="Zhao Z."/>
        </authorList>
    </citation>
    <scope>NUCLEOTIDE SEQUENCE [LARGE SCALE GENOMIC DNA]</scope>
    <source>
        <strain evidence="2">SQ149</strain>
    </source>
</reference>
<keyword evidence="2" id="KW-1185">Reference proteome</keyword>
<evidence type="ECO:0000313" key="1">
    <source>
        <dbReference type="EMBL" id="WNC70610.1"/>
    </source>
</evidence>
<protein>
    <recommendedName>
        <fullName evidence="3">NlpE C-terminal OB domain-containing protein</fullName>
    </recommendedName>
</protein>
<proteinExistence type="predicted"/>
<dbReference type="Proteomes" id="UP001258994">
    <property type="component" value="Chromosome"/>
</dbReference>
<evidence type="ECO:0008006" key="3">
    <source>
        <dbReference type="Google" id="ProtNLM"/>
    </source>
</evidence>
<sequence length="115" mass="13189">MHKHILISALLLLSSVGNSTESDELYQGIFTWGPEVHSFKTCVDNADYWILVNPEVLKLKEFYHANQQQPYQGLYIEFKGEEQPKSQQGFAADYSSQITINEVLSYTFELPPICK</sequence>
<dbReference type="Gene3D" id="2.40.50.540">
    <property type="match status" value="1"/>
</dbReference>
<dbReference type="EMBL" id="CP134145">
    <property type="protein sequence ID" value="WNC70610.1"/>
    <property type="molecule type" value="Genomic_DNA"/>
</dbReference>
<gene>
    <name evidence="1" type="ORF">RGQ13_10740</name>
</gene>
<organism evidence="1 2">
    <name type="scientific">Thalassotalea psychrophila</name>
    <dbReference type="NCBI Taxonomy" id="3065647"/>
    <lineage>
        <taxon>Bacteria</taxon>
        <taxon>Pseudomonadati</taxon>
        <taxon>Pseudomonadota</taxon>
        <taxon>Gammaproteobacteria</taxon>
        <taxon>Alteromonadales</taxon>
        <taxon>Colwelliaceae</taxon>
        <taxon>Thalassotalea</taxon>
    </lineage>
</organism>
<evidence type="ECO:0000313" key="2">
    <source>
        <dbReference type="Proteomes" id="UP001258994"/>
    </source>
</evidence>